<reference evidence="2 3" key="1">
    <citation type="submission" date="2018-04" db="EMBL/GenBank/DDBJ databases">
        <authorList>
            <person name="Zhang X."/>
            <person name="Yuan J."/>
            <person name="Li F."/>
            <person name="Xiang J."/>
        </authorList>
    </citation>
    <scope>NUCLEOTIDE SEQUENCE [LARGE SCALE GENOMIC DNA]</scope>
    <source>
        <tissue evidence="2">Muscle</tissue>
    </source>
</reference>
<evidence type="ECO:0000313" key="2">
    <source>
        <dbReference type="EMBL" id="ROT84491.1"/>
    </source>
</evidence>
<dbReference type="InterPro" id="IPR009048">
    <property type="entry name" value="A-macroglobulin_rcpt-bd"/>
</dbReference>
<proteinExistence type="predicted"/>
<accession>A0A3R7QN90</accession>
<dbReference type="OrthoDB" id="6373041at2759"/>
<comment type="caution">
    <text evidence="2">The sequence shown here is derived from an EMBL/GenBank/DDBJ whole genome shotgun (WGS) entry which is preliminary data.</text>
</comment>
<dbReference type="GO" id="GO:0005576">
    <property type="term" value="C:extracellular region"/>
    <property type="evidence" value="ECO:0007669"/>
    <property type="project" value="InterPro"/>
</dbReference>
<dbReference type="PANTHER" id="PTHR11412:SF172">
    <property type="entry name" value="LD23292P"/>
    <property type="match status" value="1"/>
</dbReference>
<dbReference type="Pfam" id="PF07677">
    <property type="entry name" value="A2M_recep"/>
    <property type="match status" value="1"/>
</dbReference>
<name>A0A3R7QN90_PENVA</name>
<dbReference type="InterPro" id="IPR036595">
    <property type="entry name" value="A-macroglobulin_rcpt-bd_sf"/>
</dbReference>
<organism evidence="2 3">
    <name type="scientific">Penaeus vannamei</name>
    <name type="common">Whiteleg shrimp</name>
    <name type="synonym">Litopenaeus vannamei</name>
    <dbReference type="NCBI Taxonomy" id="6689"/>
    <lineage>
        <taxon>Eukaryota</taxon>
        <taxon>Metazoa</taxon>
        <taxon>Ecdysozoa</taxon>
        <taxon>Arthropoda</taxon>
        <taxon>Crustacea</taxon>
        <taxon>Multicrustacea</taxon>
        <taxon>Malacostraca</taxon>
        <taxon>Eumalacostraca</taxon>
        <taxon>Eucarida</taxon>
        <taxon>Decapoda</taxon>
        <taxon>Dendrobranchiata</taxon>
        <taxon>Penaeoidea</taxon>
        <taxon>Penaeidae</taxon>
        <taxon>Penaeus</taxon>
    </lineage>
</organism>
<gene>
    <name evidence="2" type="ORF">C7M84_022341</name>
</gene>
<evidence type="ECO:0000313" key="3">
    <source>
        <dbReference type="Proteomes" id="UP000283509"/>
    </source>
</evidence>
<dbReference type="AlphaFoldDB" id="A0A3R7QN90"/>
<dbReference type="PANTHER" id="PTHR11412">
    <property type="entry name" value="MACROGLOBULIN / COMPLEMENT"/>
    <property type="match status" value="1"/>
</dbReference>
<dbReference type="InterPro" id="IPR050473">
    <property type="entry name" value="A2M/Complement_sys"/>
</dbReference>
<protein>
    <recommendedName>
        <fullName evidence="1">Alpha-macroglobulin receptor-binding domain-containing protein</fullName>
    </recommendedName>
</protein>
<dbReference type="Proteomes" id="UP000283509">
    <property type="component" value="Unassembled WGS sequence"/>
</dbReference>
<dbReference type="SUPFAM" id="SSF49410">
    <property type="entry name" value="Alpha-macroglobulin receptor domain"/>
    <property type="match status" value="1"/>
</dbReference>
<reference evidence="2 3" key="2">
    <citation type="submission" date="2019-01" db="EMBL/GenBank/DDBJ databases">
        <title>The decoding of complex shrimp genome reveals the adaptation for benthos swimmer, frequently molting mechanism and breeding impact on genome.</title>
        <authorList>
            <person name="Sun Y."/>
            <person name="Gao Y."/>
            <person name="Yu Y."/>
        </authorList>
    </citation>
    <scope>NUCLEOTIDE SEQUENCE [LARGE SCALE GENOMIC DNA]</scope>
    <source>
        <tissue evidence="2">Muscle</tissue>
    </source>
</reference>
<dbReference type="SMART" id="SM01361">
    <property type="entry name" value="A2M_recep"/>
    <property type="match status" value="1"/>
</dbReference>
<dbReference type="STRING" id="6689.A0A3R7QN90"/>
<keyword evidence="3" id="KW-1185">Reference proteome</keyword>
<sequence>MARSALFMPRDCAQSRIPPRCAHKSSCCKIAAAIVAASLGAARAERPFPRQWTARCISGGSALLAAPTAAFHLRTRATWHGHNGSALTFTTCTRWLFQEASDASGVAVLEVTVPTGYGASASALQDYVASRAVPNLRRADFHQRKVTFYFEKLMATDTCVEFSVERWFPVANLTKVLPVKVYEYYSPELYQVELLDMSSVTLDICQVCGSYQCPNCPILSYYSSPASSPRPLPHLQLLVVFVTSLLTLAAHLAPS</sequence>
<feature type="domain" description="Alpha-macroglobulin receptor-binding" evidence="1">
    <location>
        <begin position="104"/>
        <end position="195"/>
    </location>
</feature>
<evidence type="ECO:0000259" key="1">
    <source>
        <dbReference type="SMART" id="SM01361"/>
    </source>
</evidence>
<dbReference type="Gene3D" id="2.60.40.690">
    <property type="entry name" value="Alpha-macroglobulin, receptor-binding domain"/>
    <property type="match status" value="1"/>
</dbReference>
<dbReference type="EMBL" id="QCYY01000534">
    <property type="protein sequence ID" value="ROT84491.1"/>
    <property type="molecule type" value="Genomic_DNA"/>
</dbReference>